<name>A0A2H0KD72_9BACT</name>
<dbReference type="SUPFAM" id="SSF53335">
    <property type="entry name" value="S-adenosyl-L-methionine-dependent methyltransferases"/>
    <property type="match status" value="1"/>
</dbReference>
<evidence type="ECO:0000313" key="3">
    <source>
        <dbReference type="Proteomes" id="UP000229342"/>
    </source>
</evidence>
<dbReference type="PANTHER" id="PTHR43861">
    <property type="entry name" value="TRANS-ACONITATE 2-METHYLTRANSFERASE-RELATED"/>
    <property type="match status" value="1"/>
</dbReference>
<feature type="domain" description="Methyltransferase" evidence="1">
    <location>
        <begin position="15"/>
        <end position="127"/>
    </location>
</feature>
<gene>
    <name evidence="2" type="ORF">COV91_03655</name>
</gene>
<evidence type="ECO:0000259" key="1">
    <source>
        <dbReference type="Pfam" id="PF13847"/>
    </source>
</evidence>
<dbReference type="Pfam" id="PF13847">
    <property type="entry name" value="Methyltransf_31"/>
    <property type="match status" value="1"/>
</dbReference>
<proteinExistence type="predicted"/>
<dbReference type="InterPro" id="IPR029063">
    <property type="entry name" value="SAM-dependent_MTases_sf"/>
</dbReference>
<protein>
    <recommendedName>
        <fullName evidence="1">Methyltransferase domain-containing protein</fullName>
    </recommendedName>
</protein>
<dbReference type="InterPro" id="IPR025714">
    <property type="entry name" value="Methyltranfer_dom"/>
</dbReference>
<dbReference type="AlphaFoldDB" id="A0A2H0KD72"/>
<dbReference type="CDD" id="cd02440">
    <property type="entry name" value="AdoMet_MTases"/>
    <property type="match status" value="1"/>
</dbReference>
<organism evidence="2 3">
    <name type="scientific">Candidatus Taylorbacteria bacterium CG11_big_fil_rev_8_21_14_0_20_46_11</name>
    <dbReference type="NCBI Taxonomy" id="1975025"/>
    <lineage>
        <taxon>Bacteria</taxon>
        <taxon>Candidatus Tayloriibacteriota</taxon>
    </lineage>
</organism>
<evidence type="ECO:0000313" key="2">
    <source>
        <dbReference type="EMBL" id="PIQ68523.1"/>
    </source>
</evidence>
<sequence length="175" mass="19117">MFSSPSYTIEQCGFQSGMKVADLGAGSGALSLLVARHVGDSGKVYAVEVQKDLLERLKNLAKHDHVLNIEIIWGDIEQPNGTHLKDHTVDMAIASNVLFQVEHKEGFVKEAKRILKPGGKVVLVDWSESFGGMGPSSEHVVGEQQGRALFEAGGFEFVKKIDAGEHHYGMIFKKV</sequence>
<dbReference type="Proteomes" id="UP000229342">
    <property type="component" value="Unassembled WGS sequence"/>
</dbReference>
<reference evidence="2 3" key="1">
    <citation type="submission" date="2017-09" db="EMBL/GenBank/DDBJ databases">
        <title>Depth-based differentiation of microbial function through sediment-hosted aquifers and enrichment of novel symbionts in the deep terrestrial subsurface.</title>
        <authorList>
            <person name="Probst A.J."/>
            <person name="Ladd B."/>
            <person name="Jarett J.K."/>
            <person name="Geller-Mcgrath D.E."/>
            <person name="Sieber C.M."/>
            <person name="Emerson J.B."/>
            <person name="Anantharaman K."/>
            <person name="Thomas B.C."/>
            <person name="Malmstrom R."/>
            <person name="Stieglmeier M."/>
            <person name="Klingl A."/>
            <person name="Woyke T."/>
            <person name="Ryan C.M."/>
            <person name="Banfield J.F."/>
        </authorList>
    </citation>
    <scope>NUCLEOTIDE SEQUENCE [LARGE SCALE GENOMIC DNA]</scope>
    <source>
        <strain evidence="2">CG11_big_fil_rev_8_21_14_0_20_46_11</strain>
    </source>
</reference>
<dbReference type="EMBL" id="PCVG01000045">
    <property type="protein sequence ID" value="PIQ68523.1"/>
    <property type="molecule type" value="Genomic_DNA"/>
</dbReference>
<comment type="caution">
    <text evidence="2">The sequence shown here is derived from an EMBL/GenBank/DDBJ whole genome shotgun (WGS) entry which is preliminary data.</text>
</comment>
<accession>A0A2H0KD72</accession>
<dbReference type="Gene3D" id="3.40.50.150">
    <property type="entry name" value="Vaccinia Virus protein VP39"/>
    <property type="match status" value="1"/>
</dbReference>